<proteinExistence type="inferred from homology"/>
<dbReference type="HAMAP" id="MF_02239">
    <property type="entry name" value="HemJ"/>
    <property type="match status" value="1"/>
</dbReference>
<dbReference type="PIRSF" id="PIRSF004638">
    <property type="entry name" value="UCP004638"/>
    <property type="match status" value="1"/>
</dbReference>
<dbReference type="Proteomes" id="UP001163726">
    <property type="component" value="Chromosome"/>
</dbReference>
<keyword evidence="8 14" id="KW-0479">Metal-binding</keyword>
<feature type="binding site" description="axial binding residue" evidence="14">
    <location>
        <position position="10"/>
    </location>
    <ligand>
        <name>heme</name>
        <dbReference type="ChEBI" id="CHEBI:30413"/>
    </ligand>
    <ligandPart>
        <name>Fe</name>
        <dbReference type="ChEBI" id="CHEBI:18248"/>
    </ligandPart>
</feature>
<evidence type="ECO:0000256" key="14">
    <source>
        <dbReference type="HAMAP-Rule" id="MF_02239"/>
    </source>
</evidence>
<evidence type="ECO:0000313" key="16">
    <source>
        <dbReference type="EMBL" id="WAJ69876.1"/>
    </source>
</evidence>
<evidence type="ECO:0000256" key="8">
    <source>
        <dbReference type="ARBA" id="ARBA00022723"/>
    </source>
</evidence>
<evidence type="ECO:0000256" key="4">
    <source>
        <dbReference type="ARBA" id="ARBA00017504"/>
    </source>
</evidence>
<sequence length="142" mass="16924">MLLLWLKAFHIAFMVSWFAGIFYFPRLLIYHTQSKENAVHQQLKVMERRLLFFITPFAILTTILGIALIAQYPTEWFKQSGWLHAKLSLVFILYIYHAYCFKLLAGFKHDKNKRSATFYRWFNEFPVILLFAIIILAVVKPF</sequence>
<feature type="transmembrane region" description="Helical" evidence="14">
    <location>
        <begin position="121"/>
        <end position="139"/>
    </location>
</feature>
<reference evidence="16" key="1">
    <citation type="submission" date="2022-10" db="EMBL/GenBank/DDBJ databases">
        <title>Catenovulum adriacola sp. nov. isolated in the Harbour of Susak.</title>
        <authorList>
            <person name="Schoch T."/>
            <person name="Reich S.J."/>
            <person name="Stoeferle S."/>
            <person name="Flaiz M."/>
            <person name="Kazda M."/>
            <person name="Riedel C.U."/>
            <person name="Duerre P."/>
        </authorList>
    </citation>
    <scope>NUCLEOTIDE SEQUENCE</scope>
    <source>
        <strain evidence="16">TS8</strain>
    </source>
</reference>
<evidence type="ECO:0000313" key="17">
    <source>
        <dbReference type="Proteomes" id="UP001163726"/>
    </source>
</evidence>
<comment type="similarity">
    <text evidence="3 14 15">Belongs to the HemJ family.</text>
</comment>
<evidence type="ECO:0000256" key="5">
    <source>
        <dbReference type="ARBA" id="ARBA00022475"/>
    </source>
</evidence>
<evidence type="ECO:0000256" key="7">
    <source>
        <dbReference type="ARBA" id="ARBA00022692"/>
    </source>
</evidence>
<organism evidence="16 17">
    <name type="scientific">Catenovulum adriaticum</name>
    <dbReference type="NCBI Taxonomy" id="2984846"/>
    <lineage>
        <taxon>Bacteria</taxon>
        <taxon>Pseudomonadati</taxon>
        <taxon>Pseudomonadota</taxon>
        <taxon>Gammaproteobacteria</taxon>
        <taxon>Alteromonadales</taxon>
        <taxon>Alteromonadaceae</taxon>
        <taxon>Catenovulum</taxon>
    </lineage>
</organism>
<comment type="catalytic activity">
    <reaction evidence="13 14 15">
        <text>protoporphyrinogen IX + 3 A = protoporphyrin IX + 3 AH2</text>
        <dbReference type="Rhea" id="RHEA:62000"/>
        <dbReference type="ChEBI" id="CHEBI:13193"/>
        <dbReference type="ChEBI" id="CHEBI:17499"/>
        <dbReference type="ChEBI" id="CHEBI:57306"/>
        <dbReference type="ChEBI" id="CHEBI:57307"/>
    </reaction>
</comment>
<evidence type="ECO:0000256" key="2">
    <source>
        <dbReference type="ARBA" id="ARBA00005073"/>
    </source>
</evidence>
<accession>A0ABY7AL39</accession>
<gene>
    <name evidence="16" type="ORF">OLW01_12065</name>
</gene>
<protein>
    <recommendedName>
        <fullName evidence="4 14">Protoporphyrinogen IX oxidase</fullName>
        <shortName evidence="14">PPO</shortName>
        <ecNumber evidence="14 15">1.3.99.-</ecNumber>
    </recommendedName>
</protein>
<keyword evidence="10 14" id="KW-0560">Oxidoreductase</keyword>
<evidence type="ECO:0000256" key="9">
    <source>
        <dbReference type="ARBA" id="ARBA00022989"/>
    </source>
</evidence>
<feature type="transmembrane region" description="Helical" evidence="14">
    <location>
        <begin position="82"/>
        <end position="101"/>
    </location>
</feature>
<dbReference type="Pfam" id="PF03653">
    <property type="entry name" value="UPF0093"/>
    <property type="match status" value="1"/>
</dbReference>
<dbReference type="PANTHER" id="PTHR40255">
    <property type="entry name" value="UPF0093 MEMBRANE PROTEIN SLR1790"/>
    <property type="match status" value="1"/>
</dbReference>
<comment type="pathway">
    <text evidence="2 14 15">Porphyrin-containing compound metabolism; protoporphyrin-IX biosynthesis; protoporphyrin-IX from protoporphyrinogen-IX: step 1/1.</text>
</comment>
<dbReference type="EMBL" id="CP109965">
    <property type="protein sequence ID" value="WAJ69876.1"/>
    <property type="molecule type" value="Genomic_DNA"/>
</dbReference>
<keyword evidence="12 14" id="KW-0472">Membrane</keyword>
<comment type="subunit">
    <text evidence="14">Homodimer.</text>
</comment>
<evidence type="ECO:0000256" key="11">
    <source>
        <dbReference type="ARBA" id="ARBA00023004"/>
    </source>
</evidence>
<feature type="binding site" description="axial binding residue" evidence="14">
    <location>
        <position position="86"/>
    </location>
    <ligand>
        <name>heme</name>
        <dbReference type="ChEBI" id="CHEBI:30413"/>
    </ligand>
    <ligandPart>
        <name>Fe</name>
        <dbReference type="ChEBI" id="CHEBI:18248"/>
    </ligandPart>
</feature>
<name>A0ABY7AL39_9ALTE</name>
<evidence type="ECO:0000256" key="12">
    <source>
        <dbReference type="ARBA" id="ARBA00023136"/>
    </source>
</evidence>
<evidence type="ECO:0000256" key="3">
    <source>
        <dbReference type="ARBA" id="ARBA00006501"/>
    </source>
</evidence>
<keyword evidence="9 14" id="KW-1133">Transmembrane helix</keyword>
<keyword evidence="7 14" id="KW-0812">Transmembrane</keyword>
<comment type="function">
    <text evidence="14 15">Catalyzes the oxidation of protoporphyrinogen IX to protoporphyrin IX.</text>
</comment>
<dbReference type="InterPro" id="IPR005265">
    <property type="entry name" value="HemJ-like"/>
</dbReference>
<keyword evidence="6 14" id="KW-0349">Heme</keyword>
<evidence type="ECO:0000256" key="6">
    <source>
        <dbReference type="ARBA" id="ARBA00022617"/>
    </source>
</evidence>
<keyword evidence="5 14" id="KW-1003">Cell membrane</keyword>
<evidence type="ECO:0000256" key="10">
    <source>
        <dbReference type="ARBA" id="ARBA00023002"/>
    </source>
</evidence>
<comment type="subcellular location">
    <subcellularLocation>
        <location evidence="1 14">Cell membrane</location>
        <topology evidence="1 14">Multi-pass membrane protein</topology>
    </subcellularLocation>
</comment>
<feature type="transmembrane region" description="Helical" evidence="14">
    <location>
        <begin position="6"/>
        <end position="29"/>
    </location>
</feature>
<keyword evidence="11 14" id="KW-0408">Iron</keyword>
<evidence type="ECO:0000256" key="13">
    <source>
        <dbReference type="ARBA" id="ARBA00048390"/>
    </source>
</evidence>
<feature type="transmembrane region" description="Helical" evidence="14">
    <location>
        <begin position="50"/>
        <end position="70"/>
    </location>
</feature>
<keyword evidence="17" id="KW-1185">Reference proteome</keyword>
<comment type="cofactor">
    <cofactor evidence="14 15">
        <name>heme b</name>
        <dbReference type="ChEBI" id="CHEBI:60344"/>
    </cofactor>
    <text evidence="14 15">Binds 1 heme b (iron(II)-protoporphyrin IX) group per subunit.</text>
</comment>
<evidence type="ECO:0000256" key="1">
    <source>
        <dbReference type="ARBA" id="ARBA00004651"/>
    </source>
</evidence>
<dbReference type="EC" id="1.3.99.-" evidence="14 15"/>
<evidence type="ECO:0000256" key="15">
    <source>
        <dbReference type="PIRNR" id="PIRNR004638"/>
    </source>
</evidence>
<dbReference type="PANTHER" id="PTHR40255:SF1">
    <property type="entry name" value="PROTOPORPHYRINOGEN IX OXIDASE"/>
    <property type="match status" value="1"/>
</dbReference>